<dbReference type="InParanoid" id="A0A194QYG9"/>
<dbReference type="CDD" id="cd00160">
    <property type="entry name" value="RhoGEF"/>
    <property type="match status" value="1"/>
</dbReference>
<dbReference type="InterPro" id="IPR013783">
    <property type="entry name" value="Ig-like_fold"/>
</dbReference>
<dbReference type="InterPro" id="IPR055251">
    <property type="entry name" value="SOS1_NGEF_PH"/>
</dbReference>
<dbReference type="InterPro" id="IPR000719">
    <property type="entry name" value="Prot_kinase_dom"/>
</dbReference>
<feature type="region of interest" description="Disordered" evidence="5">
    <location>
        <begin position="305"/>
        <end position="338"/>
    </location>
</feature>
<feature type="compositionally biased region" description="Polar residues" evidence="5">
    <location>
        <begin position="182"/>
        <end position="195"/>
    </location>
</feature>
<proteinExistence type="inferred from homology"/>
<dbReference type="SMART" id="SM00409">
    <property type="entry name" value="IG"/>
    <property type="match status" value="1"/>
</dbReference>
<dbReference type="SUPFAM" id="SSF56112">
    <property type="entry name" value="Protein kinase-like (PK-like)"/>
    <property type="match status" value="1"/>
</dbReference>
<accession>A0A194QYG9</accession>
<evidence type="ECO:0000259" key="7">
    <source>
        <dbReference type="PROSITE" id="PS50011"/>
    </source>
</evidence>
<evidence type="ECO:0000313" key="10">
    <source>
        <dbReference type="Proteomes" id="UP000053240"/>
    </source>
</evidence>
<dbReference type="GO" id="GO:0005737">
    <property type="term" value="C:cytoplasm"/>
    <property type="evidence" value="ECO:0007669"/>
    <property type="project" value="TreeGrafter"/>
</dbReference>
<dbReference type="GO" id="GO:0004672">
    <property type="term" value="F:protein kinase activity"/>
    <property type="evidence" value="ECO:0007669"/>
    <property type="project" value="InterPro"/>
</dbReference>
<name>A0A194QYG9_PAPMA</name>
<dbReference type="Gene3D" id="2.60.40.10">
    <property type="entry name" value="Immunoglobulins"/>
    <property type="match status" value="1"/>
</dbReference>
<dbReference type="EMBL" id="KQ460953">
    <property type="protein sequence ID" value="KPJ10344.1"/>
    <property type="molecule type" value="Genomic_DNA"/>
</dbReference>
<dbReference type="GO" id="GO:0005085">
    <property type="term" value="F:guanyl-nucleotide exchange factor activity"/>
    <property type="evidence" value="ECO:0007669"/>
    <property type="project" value="UniProtKB-KW"/>
</dbReference>
<dbReference type="PROSITE" id="PS00107">
    <property type="entry name" value="PROTEIN_KINASE_ATP"/>
    <property type="match status" value="1"/>
</dbReference>
<feature type="domain" description="Protein kinase" evidence="7">
    <location>
        <begin position="987"/>
        <end position="1258"/>
    </location>
</feature>
<dbReference type="Pfam" id="PF00069">
    <property type="entry name" value="Pkinase"/>
    <property type="match status" value="1"/>
</dbReference>
<keyword evidence="2" id="KW-0344">Guanine-nucleotide releasing factor</keyword>
<evidence type="ECO:0000313" key="9">
    <source>
        <dbReference type="EMBL" id="KPJ10344.1"/>
    </source>
</evidence>
<dbReference type="InterPro" id="IPR017441">
    <property type="entry name" value="Protein_kinase_ATP_BS"/>
</dbReference>
<dbReference type="InterPro" id="IPR035899">
    <property type="entry name" value="DBL_dom_sf"/>
</dbReference>
<feature type="compositionally biased region" description="Low complexity" evidence="5">
    <location>
        <begin position="258"/>
        <end position="274"/>
    </location>
</feature>
<dbReference type="SMART" id="SM00220">
    <property type="entry name" value="S_TKc"/>
    <property type="match status" value="1"/>
</dbReference>
<dbReference type="PROSITE" id="PS50011">
    <property type="entry name" value="PROTEIN_KINASE_DOM"/>
    <property type="match status" value="1"/>
</dbReference>
<dbReference type="PROSITE" id="PS50010">
    <property type="entry name" value="DH_2"/>
    <property type="match status" value="1"/>
</dbReference>
<dbReference type="InterPro" id="IPR013098">
    <property type="entry name" value="Ig_I-set"/>
</dbReference>
<dbReference type="InterPro" id="IPR011993">
    <property type="entry name" value="PH-like_dom_sf"/>
</dbReference>
<evidence type="ECO:0000256" key="2">
    <source>
        <dbReference type="ARBA" id="ARBA00022658"/>
    </source>
</evidence>
<dbReference type="InterPro" id="IPR036179">
    <property type="entry name" value="Ig-like_dom_sf"/>
</dbReference>
<dbReference type="Proteomes" id="UP000053240">
    <property type="component" value="Unassembled WGS sequence"/>
</dbReference>
<comment type="similarity">
    <text evidence="1">Belongs to the protein kinase superfamily. CAMK Ser/Thr protein kinase family.</text>
</comment>
<dbReference type="CDD" id="cd00063">
    <property type="entry name" value="FN3"/>
    <property type="match status" value="1"/>
</dbReference>
<dbReference type="Pfam" id="PF07679">
    <property type="entry name" value="I-set"/>
    <property type="match status" value="1"/>
</dbReference>
<evidence type="ECO:0000256" key="5">
    <source>
        <dbReference type="SAM" id="MobiDB-lite"/>
    </source>
</evidence>
<keyword evidence="4" id="KW-0547">Nucleotide-binding</keyword>
<feature type="domain" description="Ig-like" evidence="8">
    <location>
        <begin position="795"/>
        <end position="886"/>
    </location>
</feature>
<dbReference type="InterPro" id="IPR003961">
    <property type="entry name" value="FN3_dom"/>
</dbReference>
<feature type="region of interest" description="Disordered" evidence="5">
    <location>
        <begin position="714"/>
        <end position="746"/>
    </location>
</feature>
<dbReference type="InterPro" id="IPR001849">
    <property type="entry name" value="PH_domain"/>
</dbReference>
<dbReference type="GO" id="GO:0019898">
    <property type="term" value="C:extrinsic component of membrane"/>
    <property type="evidence" value="ECO:0007669"/>
    <property type="project" value="TreeGrafter"/>
</dbReference>
<evidence type="ECO:0000256" key="1">
    <source>
        <dbReference type="ARBA" id="ARBA00006692"/>
    </source>
</evidence>
<keyword evidence="3" id="KW-0393">Immunoglobulin domain</keyword>
<dbReference type="GO" id="GO:0007411">
    <property type="term" value="P:axon guidance"/>
    <property type="evidence" value="ECO:0007669"/>
    <property type="project" value="TreeGrafter"/>
</dbReference>
<feature type="compositionally biased region" description="Pro residues" evidence="5">
    <location>
        <begin position="322"/>
        <end position="333"/>
    </location>
</feature>
<feature type="compositionally biased region" description="Low complexity" evidence="5">
    <location>
        <begin position="150"/>
        <end position="164"/>
    </location>
</feature>
<evidence type="ECO:0000259" key="8">
    <source>
        <dbReference type="PROSITE" id="PS50835"/>
    </source>
</evidence>
<dbReference type="SUPFAM" id="SSF48065">
    <property type="entry name" value="DBL homology domain (DH-domain)"/>
    <property type="match status" value="1"/>
</dbReference>
<gene>
    <name evidence="9" type="ORF">RR48_09004</name>
</gene>
<dbReference type="PROSITE" id="PS50835">
    <property type="entry name" value="IG_LIKE"/>
    <property type="match status" value="1"/>
</dbReference>
<dbReference type="PANTHER" id="PTHR22826:SF106">
    <property type="entry name" value="TRIO, ISOFORM A"/>
    <property type="match status" value="1"/>
</dbReference>
<dbReference type="Pfam" id="PF22697">
    <property type="entry name" value="SOS1_NGEF_PH"/>
    <property type="match status" value="1"/>
</dbReference>
<dbReference type="Gene3D" id="1.20.900.10">
    <property type="entry name" value="Dbl homology (DH) domain"/>
    <property type="match status" value="1"/>
</dbReference>
<dbReference type="SUPFAM" id="SSF48726">
    <property type="entry name" value="Immunoglobulin"/>
    <property type="match status" value="1"/>
</dbReference>
<dbReference type="InterPro" id="IPR011009">
    <property type="entry name" value="Kinase-like_dom_sf"/>
</dbReference>
<dbReference type="CDD" id="cd13241">
    <property type="entry name" value="PH2_Kalirin_Trio_p63RhoGEF"/>
    <property type="match status" value="1"/>
</dbReference>
<dbReference type="InterPro" id="IPR051336">
    <property type="entry name" value="RhoGEF_Guanine_NuclExch_SF"/>
</dbReference>
<feature type="compositionally biased region" description="Low complexity" evidence="5">
    <location>
        <begin position="734"/>
        <end position="746"/>
    </location>
</feature>
<reference evidence="9 10" key="1">
    <citation type="journal article" date="2015" name="Nat. Commun.">
        <title>Outbred genome sequencing and CRISPR/Cas9 gene editing in butterflies.</title>
        <authorList>
            <person name="Li X."/>
            <person name="Fan D."/>
            <person name="Zhang W."/>
            <person name="Liu G."/>
            <person name="Zhang L."/>
            <person name="Zhao L."/>
            <person name="Fang X."/>
            <person name="Chen L."/>
            <person name="Dong Y."/>
            <person name="Chen Y."/>
            <person name="Ding Y."/>
            <person name="Zhao R."/>
            <person name="Feng M."/>
            <person name="Zhu Y."/>
            <person name="Feng Y."/>
            <person name="Jiang X."/>
            <person name="Zhu D."/>
            <person name="Xiang H."/>
            <person name="Feng X."/>
            <person name="Li S."/>
            <person name="Wang J."/>
            <person name="Zhang G."/>
            <person name="Kronforst M.R."/>
            <person name="Wang W."/>
        </authorList>
    </citation>
    <scope>NUCLEOTIDE SEQUENCE [LARGE SCALE GENOMIC DNA]</scope>
    <source>
        <strain evidence="9">Ya'a_city_454_Pm</strain>
        <tissue evidence="9">Whole body</tissue>
    </source>
</reference>
<dbReference type="InterPro" id="IPR000219">
    <property type="entry name" value="DH_dom"/>
</dbReference>
<dbReference type="SMART" id="SM00233">
    <property type="entry name" value="PH"/>
    <property type="match status" value="1"/>
</dbReference>
<dbReference type="Gene3D" id="1.10.510.10">
    <property type="entry name" value="Transferase(Phosphotransferase) domain 1"/>
    <property type="match status" value="1"/>
</dbReference>
<sequence length="1296" mass="138278">MASGGPVNRILVLYDVYRSMIKAKRGYARAVPEALNAINVAFIVPGLHLQYSAYKVQMSGTVGNPDMGGGNGTDCADGGSPLTGRRFVSSRALAFRNAYRRVARYWSRSNSNGGEEEAVAGCEASAGEASGSSCGSNGGEGANTDNGTNSDASSDATSSVSAASPGKRRGFSGRRWLGLKGKQSQGKADKTSTGGQPPAATDKPTPLKKTPSDKKLRLPYTSGEGREEQGSSAAALDEGEDDVPELELPPPMKPIQDPQAVLQQAPSPAAAAPATRNSLAMDSLDSNAGPADIAEIEQIVKEKMEQHGGGGATGGAVDDDPPPTPPTPTPIPTPGSDDVEAILKKRDYVLRELVDTEEIYVSDLRLICEGYIRHMADPSAEPALPESLRDRRHRMIFGNIEAIFEWHRDKFYRELVVCIEKPELLGPLFRRFLEKRMFLYEAYCRNKPVSEYIVSEHDQYFQELRQKLNHKLQLGDLLIKPIQRIQKYHLLVKKILAYTQSANQPPEVVAALEDAVLCTSIIPKNANDMMDVGRLQGFTGNITAQGKLLMQDHMTVSEASGGDKGDKGKELHVFLFEQCVIFSEPVGKRSQFVSPTYNYKAHVQVNKMEVEELENSGAFIIKSVDPNKPKQSFVCRAPEPRRAQWTSTLATILRSQRMFGDALENPAAYLRDLHRDQARDPANMGEGWSALRKTESVPPCVGGRMAAELRARSQRPHAKANTINLPPTPPTPPTTLATPATPATPATVDRNKHAAAVSPTSPHANGLSKRAWGLKLRRGGGEPSAEGVVTELRAPELLEPAADVTAAPGSSATISCRANATRATAAWRKTAPETRALRHGGRFAISFAGDGLATLTIHACRASDAGVYCCLVSNELGGVQSSARLTVGAGGVPGVPAVRAHPGGGLVVQWDEPAPAHLEYCRVGEGEWRRATDTPAAAGTLALEELPAGQYSFRLVSARGGAAGGASAAAACGGGGAWQREQFARRYAVEEELGRGRTARVLAARDTGTGHRVALKQVVGGRGADAVREYRILSRGAHAAVVRALALFAEVPRAGAHTLVLELVGGGPLLDWAAAEPPGGPPRYTQRAVAHHTRSLLSALDWLHCNRVAHLDVRPENILVEVGGAQPQLKLVDLGSAVETGGSGSGAEAAGSARDVLPPAPAQLEFAPPECVLGRPPTAAWDAWAAGVFLYVFLTGLSPFLDESIEETTANIIKCDYCFPAEHWAGVEEGAQGLIRGLLAPAPAQRTQPRTALEHPWLHEAPATPLSASQLQTFLDRRRPAGHGNALHSLRSPDDT</sequence>
<dbReference type="Pfam" id="PF00621">
    <property type="entry name" value="RhoGEF"/>
    <property type="match status" value="1"/>
</dbReference>
<dbReference type="STRING" id="76193.A0A194QYG9"/>
<dbReference type="Gene3D" id="2.30.29.30">
    <property type="entry name" value="Pleckstrin-homology domain (PH domain)/Phosphotyrosine-binding domain (PTB)"/>
    <property type="match status" value="1"/>
</dbReference>
<dbReference type="GO" id="GO:0005524">
    <property type="term" value="F:ATP binding"/>
    <property type="evidence" value="ECO:0007669"/>
    <property type="project" value="UniProtKB-UniRule"/>
</dbReference>
<organism evidence="9 10">
    <name type="scientific">Papilio machaon</name>
    <name type="common">Old World swallowtail butterfly</name>
    <dbReference type="NCBI Taxonomy" id="76193"/>
    <lineage>
        <taxon>Eukaryota</taxon>
        <taxon>Metazoa</taxon>
        <taxon>Ecdysozoa</taxon>
        <taxon>Arthropoda</taxon>
        <taxon>Hexapoda</taxon>
        <taxon>Insecta</taxon>
        <taxon>Pterygota</taxon>
        <taxon>Neoptera</taxon>
        <taxon>Endopterygota</taxon>
        <taxon>Lepidoptera</taxon>
        <taxon>Glossata</taxon>
        <taxon>Ditrysia</taxon>
        <taxon>Papilionoidea</taxon>
        <taxon>Papilionidae</taxon>
        <taxon>Papilioninae</taxon>
        <taxon>Papilio</taxon>
    </lineage>
</organism>
<dbReference type="InterPro" id="IPR007110">
    <property type="entry name" value="Ig-like_dom"/>
</dbReference>
<dbReference type="InterPro" id="IPR003599">
    <property type="entry name" value="Ig_sub"/>
</dbReference>
<dbReference type="SMART" id="SM00325">
    <property type="entry name" value="RhoGEF"/>
    <property type="match status" value="1"/>
</dbReference>
<dbReference type="SUPFAM" id="SSF50729">
    <property type="entry name" value="PH domain-like"/>
    <property type="match status" value="1"/>
</dbReference>
<protein>
    <submittedName>
        <fullName evidence="9">Triple functional domain protein</fullName>
    </submittedName>
</protein>
<feature type="binding site" evidence="4">
    <location>
        <position position="1016"/>
    </location>
    <ligand>
        <name>ATP</name>
        <dbReference type="ChEBI" id="CHEBI:30616"/>
    </ligand>
</feature>
<evidence type="ECO:0000256" key="3">
    <source>
        <dbReference type="ARBA" id="ARBA00023319"/>
    </source>
</evidence>
<evidence type="ECO:0000256" key="4">
    <source>
        <dbReference type="PROSITE-ProRule" id="PRU10141"/>
    </source>
</evidence>
<feature type="domain" description="DH" evidence="6">
    <location>
        <begin position="345"/>
        <end position="529"/>
    </location>
</feature>
<feature type="region of interest" description="Disordered" evidence="5">
    <location>
        <begin position="126"/>
        <end position="275"/>
    </location>
</feature>
<feature type="compositionally biased region" description="Low complexity" evidence="5">
    <location>
        <begin position="126"/>
        <end position="135"/>
    </location>
</feature>
<dbReference type="PANTHER" id="PTHR22826">
    <property type="entry name" value="RHO GUANINE EXCHANGE FACTOR-RELATED"/>
    <property type="match status" value="1"/>
</dbReference>
<keyword evidence="4" id="KW-0067">ATP-binding</keyword>
<evidence type="ECO:0000259" key="6">
    <source>
        <dbReference type="PROSITE" id="PS50010"/>
    </source>
</evidence>
<keyword evidence="10" id="KW-1185">Reference proteome</keyword>